<sequence length="61" mass="6877">MLRTVSRYGVVRYGVVHLSSVRAGSMLKIVAGEVSTLPRNDFTPIMRSLVISDDEHYKRLV</sequence>
<organism evidence="1 2">
    <name type="scientific">Cytospora schulzeri</name>
    <dbReference type="NCBI Taxonomy" id="448051"/>
    <lineage>
        <taxon>Eukaryota</taxon>
        <taxon>Fungi</taxon>
        <taxon>Dikarya</taxon>
        <taxon>Ascomycota</taxon>
        <taxon>Pezizomycotina</taxon>
        <taxon>Sordariomycetes</taxon>
        <taxon>Sordariomycetidae</taxon>
        <taxon>Diaporthales</taxon>
        <taxon>Cytosporaceae</taxon>
        <taxon>Cytospora</taxon>
    </lineage>
</organism>
<protein>
    <submittedName>
        <fullName evidence="1">Uncharacterized protein</fullName>
    </submittedName>
</protein>
<dbReference type="EMBL" id="LKEA01000001">
    <property type="protein sequence ID" value="ROW12297.1"/>
    <property type="molecule type" value="Genomic_DNA"/>
</dbReference>
<keyword evidence="2" id="KW-1185">Reference proteome</keyword>
<proteinExistence type="predicted"/>
<gene>
    <name evidence="1" type="ORF">VMCG_00149</name>
</gene>
<reference evidence="1 2" key="1">
    <citation type="submission" date="2015-09" db="EMBL/GenBank/DDBJ databases">
        <title>Host preference determinants of Valsa canker pathogens revealed by comparative genomics.</title>
        <authorList>
            <person name="Yin Z."/>
            <person name="Huang L."/>
        </authorList>
    </citation>
    <scope>NUCLEOTIDE SEQUENCE [LARGE SCALE GENOMIC DNA]</scope>
    <source>
        <strain evidence="1 2">03-1</strain>
    </source>
</reference>
<accession>A0A423X913</accession>
<evidence type="ECO:0000313" key="2">
    <source>
        <dbReference type="Proteomes" id="UP000283895"/>
    </source>
</evidence>
<evidence type="ECO:0000313" key="1">
    <source>
        <dbReference type="EMBL" id="ROW12297.1"/>
    </source>
</evidence>
<dbReference type="AlphaFoldDB" id="A0A423X913"/>
<dbReference type="Proteomes" id="UP000283895">
    <property type="component" value="Unassembled WGS sequence"/>
</dbReference>
<name>A0A423X913_9PEZI</name>
<comment type="caution">
    <text evidence="1">The sequence shown here is derived from an EMBL/GenBank/DDBJ whole genome shotgun (WGS) entry which is preliminary data.</text>
</comment>